<keyword evidence="2" id="KW-0255">Endonuclease</keyword>
<dbReference type="Gene3D" id="3.90.1570.10">
    <property type="entry name" value="tt1808, chain A"/>
    <property type="match status" value="1"/>
</dbReference>
<reference evidence="2" key="1">
    <citation type="submission" date="2022-11" db="EMBL/GenBank/DDBJ databases">
        <title>Dyadobacter pollutisoli sp. nov., isolated from plastic dumped soil.</title>
        <authorList>
            <person name="Kim J.M."/>
            <person name="Kim K.R."/>
            <person name="Lee J.K."/>
            <person name="Hao L."/>
            <person name="Jeon C.O."/>
        </authorList>
    </citation>
    <scope>NUCLEOTIDE SEQUENCE</scope>
    <source>
        <strain evidence="2">U1</strain>
    </source>
</reference>
<protein>
    <submittedName>
        <fullName evidence="2">Uma2 family endonuclease</fullName>
    </submittedName>
</protein>
<sequence>MILRSQSSVAPNSFEEFLRWEPVDGFKYEWNDGEIIRFEKMKKKHLFIIRKLQQLFFRTIAFSKGAALIMEQDVMLSGIQMRRPDLAFFTGSQIDDSAISDKEPIPEFLIEVISPTDDAEKVEEKLAEYFRSTVKVVWHIYPDNEVVYVYTSRKNVKICTESDICSASPVLPDFELTVKELFSVSPSN</sequence>
<accession>A0A9E8NBG3</accession>
<dbReference type="EMBL" id="CP112998">
    <property type="protein sequence ID" value="WAC11946.1"/>
    <property type="molecule type" value="Genomic_DNA"/>
</dbReference>
<gene>
    <name evidence="2" type="ORF">ON006_29985</name>
</gene>
<dbReference type="InterPro" id="IPR011335">
    <property type="entry name" value="Restrct_endonuc-II-like"/>
</dbReference>
<dbReference type="Pfam" id="PF05685">
    <property type="entry name" value="Uma2"/>
    <property type="match status" value="1"/>
</dbReference>
<dbReference type="AlphaFoldDB" id="A0A9E8NBG3"/>
<evidence type="ECO:0000313" key="3">
    <source>
        <dbReference type="Proteomes" id="UP001164653"/>
    </source>
</evidence>
<keyword evidence="2" id="KW-0378">Hydrolase</keyword>
<evidence type="ECO:0000259" key="1">
    <source>
        <dbReference type="Pfam" id="PF05685"/>
    </source>
</evidence>
<dbReference type="GO" id="GO:0004519">
    <property type="term" value="F:endonuclease activity"/>
    <property type="evidence" value="ECO:0007669"/>
    <property type="project" value="UniProtKB-KW"/>
</dbReference>
<dbReference type="PANTHER" id="PTHR34107">
    <property type="entry name" value="SLL0198 PROTEIN-RELATED"/>
    <property type="match status" value="1"/>
</dbReference>
<dbReference type="InterPro" id="IPR012296">
    <property type="entry name" value="Nuclease_put_TT1808"/>
</dbReference>
<keyword evidence="3" id="KW-1185">Reference proteome</keyword>
<dbReference type="KEGG" id="dpf:ON006_29985"/>
<dbReference type="Proteomes" id="UP001164653">
    <property type="component" value="Chromosome"/>
</dbReference>
<name>A0A9E8NBG3_9BACT</name>
<dbReference type="SUPFAM" id="SSF52980">
    <property type="entry name" value="Restriction endonuclease-like"/>
    <property type="match status" value="1"/>
</dbReference>
<dbReference type="InterPro" id="IPR008538">
    <property type="entry name" value="Uma2"/>
</dbReference>
<dbReference type="PANTHER" id="PTHR34107:SF4">
    <property type="entry name" value="SLL1222 PROTEIN"/>
    <property type="match status" value="1"/>
</dbReference>
<keyword evidence="2" id="KW-0540">Nuclease</keyword>
<feature type="domain" description="Putative restriction endonuclease" evidence="1">
    <location>
        <begin position="14"/>
        <end position="178"/>
    </location>
</feature>
<organism evidence="2 3">
    <name type="scientific">Dyadobacter pollutisoli</name>
    <dbReference type="NCBI Taxonomy" id="2910158"/>
    <lineage>
        <taxon>Bacteria</taxon>
        <taxon>Pseudomonadati</taxon>
        <taxon>Bacteroidota</taxon>
        <taxon>Cytophagia</taxon>
        <taxon>Cytophagales</taxon>
        <taxon>Spirosomataceae</taxon>
        <taxon>Dyadobacter</taxon>
    </lineage>
</organism>
<proteinExistence type="predicted"/>
<dbReference type="CDD" id="cd06260">
    <property type="entry name" value="DUF820-like"/>
    <property type="match status" value="1"/>
</dbReference>
<evidence type="ECO:0000313" key="2">
    <source>
        <dbReference type="EMBL" id="WAC11946.1"/>
    </source>
</evidence>
<dbReference type="RefSeq" id="WP_244822186.1">
    <property type="nucleotide sequence ID" value="NZ_CP112998.1"/>
</dbReference>